<reference evidence="1 2" key="1">
    <citation type="submission" date="2013-09" db="EMBL/GenBank/DDBJ databases">
        <title>Corchorus capsularis genome sequencing.</title>
        <authorList>
            <person name="Alam M."/>
            <person name="Haque M.S."/>
            <person name="Islam M.S."/>
            <person name="Emdad E.M."/>
            <person name="Islam M.M."/>
            <person name="Ahmed B."/>
            <person name="Halim A."/>
            <person name="Hossen Q.M.M."/>
            <person name="Hossain M.Z."/>
            <person name="Ahmed R."/>
            <person name="Khan M.M."/>
            <person name="Islam R."/>
            <person name="Rashid M.M."/>
            <person name="Khan S.A."/>
            <person name="Rahman M.S."/>
            <person name="Alam M."/>
        </authorList>
    </citation>
    <scope>NUCLEOTIDE SEQUENCE [LARGE SCALE GENOMIC DNA]</scope>
    <source>
        <strain evidence="2">cv. CVL-1</strain>
        <tissue evidence="1">Whole seedling</tissue>
    </source>
</reference>
<proteinExistence type="predicted"/>
<protein>
    <submittedName>
        <fullName evidence="1">Uncharacterized protein</fullName>
    </submittedName>
</protein>
<dbReference type="AlphaFoldDB" id="A0A1R3J4H0"/>
<keyword evidence="2" id="KW-1185">Reference proteome</keyword>
<comment type="caution">
    <text evidence="1">The sequence shown here is derived from an EMBL/GenBank/DDBJ whole genome shotgun (WGS) entry which is preliminary data.</text>
</comment>
<dbReference type="EMBL" id="AWWV01008611">
    <property type="protein sequence ID" value="OMO89739.1"/>
    <property type="molecule type" value="Genomic_DNA"/>
</dbReference>
<accession>A0A1R3J4H0</accession>
<sequence length="82" mass="9306">MIYKKQDAGRIAMYIKTHTRKNGQPLNTASQAIMAGRSSLEVQKLREEFQVDKLMRFVTTQFPDVALDDPSESPHVLTPSEL</sequence>
<organism evidence="1 2">
    <name type="scientific">Corchorus capsularis</name>
    <name type="common">Jute</name>
    <dbReference type="NCBI Taxonomy" id="210143"/>
    <lineage>
        <taxon>Eukaryota</taxon>
        <taxon>Viridiplantae</taxon>
        <taxon>Streptophyta</taxon>
        <taxon>Embryophyta</taxon>
        <taxon>Tracheophyta</taxon>
        <taxon>Spermatophyta</taxon>
        <taxon>Magnoliopsida</taxon>
        <taxon>eudicotyledons</taxon>
        <taxon>Gunneridae</taxon>
        <taxon>Pentapetalae</taxon>
        <taxon>rosids</taxon>
        <taxon>malvids</taxon>
        <taxon>Malvales</taxon>
        <taxon>Malvaceae</taxon>
        <taxon>Grewioideae</taxon>
        <taxon>Apeibeae</taxon>
        <taxon>Corchorus</taxon>
    </lineage>
</organism>
<evidence type="ECO:0000313" key="1">
    <source>
        <dbReference type="EMBL" id="OMO89739.1"/>
    </source>
</evidence>
<dbReference type="Gramene" id="OMO89739">
    <property type="protein sequence ID" value="OMO89739"/>
    <property type="gene ID" value="CCACVL1_07668"/>
</dbReference>
<dbReference type="Proteomes" id="UP000188268">
    <property type="component" value="Unassembled WGS sequence"/>
</dbReference>
<evidence type="ECO:0000313" key="2">
    <source>
        <dbReference type="Proteomes" id="UP000188268"/>
    </source>
</evidence>
<name>A0A1R3J4H0_COCAP</name>
<gene>
    <name evidence="1" type="ORF">CCACVL1_07668</name>
</gene>